<accession>A0A2Z4LLH6</accession>
<keyword evidence="4" id="KW-1185">Reference proteome</keyword>
<dbReference type="KEGG" id="mclo:DK849_00380"/>
<dbReference type="EMBL" id="CP030103">
    <property type="protein sequence ID" value="AWX42545.1"/>
    <property type="molecule type" value="Genomic_DNA"/>
</dbReference>
<dbReference type="AlphaFoldDB" id="A0A2Z4LLH6"/>
<dbReference type="InterPro" id="IPR051330">
    <property type="entry name" value="Phosphatase_reg/MetRdx"/>
</dbReference>
<dbReference type="InterPro" id="IPR000614">
    <property type="entry name" value="FRMsr_CS"/>
</dbReference>
<dbReference type="Pfam" id="PF13185">
    <property type="entry name" value="GAF_2"/>
    <property type="match status" value="1"/>
</dbReference>
<dbReference type="OrthoDB" id="9796252at2"/>
<evidence type="ECO:0000313" key="4">
    <source>
        <dbReference type="Proteomes" id="UP000249865"/>
    </source>
</evidence>
<evidence type="ECO:0000256" key="1">
    <source>
        <dbReference type="ARBA" id="ARBA00038454"/>
    </source>
</evidence>
<dbReference type="Proteomes" id="UP000249865">
    <property type="component" value="Chromosome"/>
</dbReference>
<protein>
    <submittedName>
        <fullName evidence="3">GAF domain-containing protein</fullName>
    </submittedName>
</protein>
<evidence type="ECO:0000313" key="3">
    <source>
        <dbReference type="EMBL" id="AWX42545.1"/>
    </source>
</evidence>
<dbReference type="SUPFAM" id="SSF55781">
    <property type="entry name" value="GAF domain-like"/>
    <property type="match status" value="1"/>
</dbReference>
<dbReference type="RefSeq" id="WP_029330602.1">
    <property type="nucleotide sequence ID" value="NZ_CP030103.1"/>
</dbReference>
<sequence length="147" mass="16663">MLLKQYSALIANDEKIFTTLANTSAFIYQNFEHLNWVGFYLNENNILYLHAFQGKVACTKIPFDRGVCGFACRAKQTVIVDDVHSFADHIACDSASQSEIVIPIIINNEIFGVLDIDAPITKRFSKEDKEVLEELVKILSNKIQSYK</sequence>
<comment type="similarity">
    <text evidence="1">Belongs to the free Met sulfoxide reductase family.</text>
</comment>
<dbReference type="GO" id="GO:0005829">
    <property type="term" value="C:cytosol"/>
    <property type="evidence" value="ECO:0007669"/>
    <property type="project" value="TreeGrafter"/>
</dbReference>
<dbReference type="InterPro" id="IPR003018">
    <property type="entry name" value="GAF"/>
</dbReference>
<dbReference type="PANTHER" id="PTHR21021:SF15">
    <property type="entry name" value="FREE METHIONINE-R-SULFOXIDE REDUCTASE"/>
    <property type="match status" value="1"/>
</dbReference>
<dbReference type="InterPro" id="IPR029016">
    <property type="entry name" value="GAF-like_dom_sf"/>
</dbReference>
<name>A0A2Z4LLH6_9BACT</name>
<dbReference type="Gene3D" id="3.30.450.40">
    <property type="match status" value="1"/>
</dbReference>
<gene>
    <name evidence="3" type="ORF">DK849_00380</name>
</gene>
<dbReference type="PROSITE" id="PS01320">
    <property type="entry name" value="UPF0067"/>
    <property type="match status" value="1"/>
</dbReference>
<evidence type="ECO:0000259" key="2">
    <source>
        <dbReference type="Pfam" id="PF13185"/>
    </source>
</evidence>
<dbReference type="GO" id="GO:0033745">
    <property type="term" value="F:L-methionine-(R)-S-oxide reductase activity"/>
    <property type="evidence" value="ECO:0007669"/>
    <property type="project" value="TreeGrafter"/>
</dbReference>
<organism evidence="3 4">
    <name type="scientific">Metamycoplasma cloacale</name>
    <dbReference type="NCBI Taxonomy" id="92401"/>
    <lineage>
        <taxon>Bacteria</taxon>
        <taxon>Bacillati</taxon>
        <taxon>Mycoplasmatota</taxon>
        <taxon>Mycoplasmoidales</taxon>
        <taxon>Metamycoplasmataceae</taxon>
        <taxon>Metamycoplasma</taxon>
    </lineage>
</organism>
<dbReference type="PANTHER" id="PTHR21021">
    <property type="entry name" value="GAF/PUTATIVE CYTOSKELETAL PROTEIN"/>
    <property type="match status" value="1"/>
</dbReference>
<feature type="domain" description="GAF" evidence="2">
    <location>
        <begin position="31"/>
        <end position="141"/>
    </location>
</feature>
<dbReference type="FunFam" id="3.30.450.40:FF:000008">
    <property type="entry name" value="GAF domain-containing proteins"/>
    <property type="match status" value="1"/>
</dbReference>
<reference evidence="4" key="1">
    <citation type="submission" date="2018-06" db="EMBL/GenBank/DDBJ databases">
        <title>Complete genome sequences of Mycoplasma anatis, M. anseris and M. cloacale type strains.</title>
        <authorList>
            <person name="Grozner D."/>
            <person name="Forro B."/>
            <person name="Sulyok K.M."/>
            <person name="Marton S."/>
            <person name="Kreizinger Z."/>
            <person name="Banyai K."/>
            <person name="Gyuranecz M."/>
        </authorList>
    </citation>
    <scope>NUCLEOTIDE SEQUENCE [LARGE SCALE GENOMIC DNA]</scope>
    <source>
        <strain evidence="4">NCTC 10199</strain>
    </source>
</reference>
<proteinExistence type="inferred from homology"/>